<feature type="transmembrane region" description="Helical" evidence="6">
    <location>
        <begin position="52"/>
        <end position="73"/>
    </location>
</feature>
<comment type="caution">
    <text evidence="8">The sequence shown here is derived from an EMBL/GenBank/DDBJ whole genome shotgun (WGS) entry which is preliminary data.</text>
</comment>
<dbReference type="InterPro" id="IPR019402">
    <property type="entry name" value="CWH43_N"/>
</dbReference>
<evidence type="ECO:0000259" key="7">
    <source>
        <dbReference type="Pfam" id="PF10277"/>
    </source>
</evidence>
<keyword evidence="5 6" id="KW-0472">Membrane</keyword>
<comment type="subcellular location">
    <subcellularLocation>
        <location evidence="1">Endomembrane system</location>
        <topology evidence="1">Multi-pass membrane protein</topology>
    </subcellularLocation>
</comment>
<comment type="similarity">
    <text evidence="2">Belongs to the DRAM/TMEM150 family.</text>
</comment>
<dbReference type="OrthoDB" id="191706at2759"/>
<reference evidence="8" key="1">
    <citation type="submission" date="2020-08" db="EMBL/GenBank/DDBJ databases">
        <title>Genome sequencing and assembly of the red palm weevil Rhynchophorus ferrugineus.</title>
        <authorList>
            <person name="Dias G.B."/>
            <person name="Bergman C.M."/>
            <person name="Manee M."/>
        </authorList>
    </citation>
    <scope>NUCLEOTIDE SEQUENCE</scope>
    <source>
        <strain evidence="8">AA-2017</strain>
        <tissue evidence="8">Whole larva</tissue>
    </source>
</reference>
<dbReference type="Pfam" id="PF10277">
    <property type="entry name" value="Frag1"/>
    <property type="match status" value="1"/>
</dbReference>
<evidence type="ECO:0000256" key="1">
    <source>
        <dbReference type="ARBA" id="ARBA00004127"/>
    </source>
</evidence>
<evidence type="ECO:0000256" key="3">
    <source>
        <dbReference type="ARBA" id="ARBA00022692"/>
    </source>
</evidence>
<feature type="domain" description="CWH43-like N-terminal" evidence="7">
    <location>
        <begin position="11"/>
        <end position="238"/>
    </location>
</feature>
<name>A0A834IWP0_RHYFE</name>
<evidence type="ECO:0000313" key="9">
    <source>
        <dbReference type="Proteomes" id="UP000625711"/>
    </source>
</evidence>
<proteinExistence type="inferred from homology"/>
<dbReference type="AlphaFoldDB" id="A0A834IWP0"/>
<dbReference type="PANTHER" id="PTHR21324:SF2">
    <property type="entry name" value="EG:22E5.9 PROTEIN"/>
    <property type="match status" value="1"/>
</dbReference>
<dbReference type="PANTHER" id="PTHR21324">
    <property type="entry name" value="FASTING-INDUCIBLE INTEGRAL MEMBRANE PROTEIN TM6P1-RELATED"/>
    <property type="match status" value="1"/>
</dbReference>
<organism evidence="8 9">
    <name type="scientific">Rhynchophorus ferrugineus</name>
    <name type="common">Red palm weevil</name>
    <name type="synonym">Curculio ferrugineus</name>
    <dbReference type="NCBI Taxonomy" id="354439"/>
    <lineage>
        <taxon>Eukaryota</taxon>
        <taxon>Metazoa</taxon>
        <taxon>Ecdysozoa</taxon>
        <taxon>Arthropoda</taxon>
        <taxon>Hexapoda</taxon>
        <taxon>Insecta</taxon>
        <taxon>Pterygota</taxon>
        <taxon>Neoptera</taxon>
        <taxon>Endopterygota</taxon>
        <taxon>Coleoptera</taxon>
        <taxon>Polyphaga</taxon>
        <taxon>Cucujiformia</taxon>
        <taxon>Curculionidae</taxon>
        <taxon>Dryophthorinae</taxon>
        <taxon>Rhynchophorus</taxon>
    </lineage>
</organism>
<feature type="transmembrane region" description="Helical" evidence="6">
    <location>
        <begin position="168"/>
        <end position="191"/>
    </location>
</feature>
<dbReference type="InterPro" id="IPR050911">
    <property type="entry name" value="DRAM/TMEM150_Autophagy_Mod"/>
</dbReference>
<evidence type="ECO:0000256" key="4">
    <source>
        <dbReference type="ARBA" id="ARBA00022989"/>
    </source>
</evidence>
<feature type="transmembrane region" description="Helical" evidence="6">
    <location>
        <begin position="12"/>
        <end position="32"/>
    </location>
</feature>
<evidence type="ECO:0000313" key="8">
    <source>
        <dbReference type="EMBL" id="KAF7285278.1"/>
    </source>
</evidence>
<keyword evidence="9" id="KW-1185">Reference proteome</keyword>
<protein>
    <recommendedName>
        <fullName evidence="7">CWH43-like N-terminal domain-containing protein</fullName>
    </recommendedName>
</protein>
<feature type="transmembrane region" description="Helical" evidence="6">
    <location>
        <begin position="103"/>
        <end position="121"/>
    </location>
</feature>
<sequence>MLRNKEGFKYTYLFPLILCLGLAVTVIITYSMSLSNHHIRAVFPYISDTGTWPPESCIFSLMIFFLSIILLCINYIRYKQVCIYCETVAQNDRKWKIAKLNKAALWCGFVSCFGMVMVASFQETNIFWVHVVGANNAFGVGCAFQWLQTVISWYLYPEKGTRNAIAAKITLAVISTICFLSVSVCGLLALLKFKGDNLTLWSMEDGGYKLHLTSTITEWILSIATMLHFVTYINELKEVIVMDIVVIELV</sequence>
<keyword evidence="4 6" id="KW-1133">Transmembrane helix</keyword>
<evidence type="ECO:0000256" key="2">
    <source>
        <dbReference type="ARBA" id="ARBA00006565"/>
    </source>
</evidence>
<dbReference type="Proteomes" id="UP000625711">
    <property type="component" value="Unassembled WGS sequence"/>
</dbReference>
<evidence type="ECO:0000256" key="5">
    <source>
        <dbReference type="ARBA" id="ARBA00023136"/>
    </source>
</evidence>
<accession>A0A834IWP0</accession>
<feature type="transmembrane region" description="Helical" evidence="6">
    <location>
        <begin position="211"/>
        <end position="233"/>
    </location>
</feature>
<gene>
    <name evidence="8" type="ORF">GWI33_011407</name>
</gene>
<keyword evidence="3 6" id="KW-0812">Transmembrane</keyword>
<dbReference type="GO" id="GO:0012505">
    <property type="term" value="C:endomembrane system"/>
    <property type="evidence" value="ECO:0007669"/>
    <property type="project" value="UniProtKB-SubCell"/>
</dbReference>
<evidence type="ECO:0000256" key="6">
    <source>
        <dbReference type="SAM" id="Phobius"/>
    </source>
</evidence>
<dbReference type="EMBL" id="JAACXV010000058">
    <property type="protein sequence ID" value="KAF7285278.1"/>
    <property type="molecule type" value="Genomic_DNA"/>
</dbReference>
<feature type="transmembrane region" description="Helical" evidence="6">
    <location>
        <begin position="127"/>
        <end position="156"/>
    </location>
</feature>